<sequence length="229" mass="26264">MPKRPPLSYTTTRLTLGTFLRIMFRPRYLDRDKIPVDGPLIIAANHLSHIDPAFIMTAMKRPVSYLSKKEHFDGRIRRLVFERVGVIPVDREAGGIEGLENAIKVLEKDGAIGIFPEGTRSKDGKMAQGKTGVARLAAHTGAAVVPVAIRQTDGVWPVSKRVPRPWRKFYYKFGEPIYFRESEASKENLREFTDKVMKEIEILSKECEDYWESRKILPRMKKYIKSKLS</sequence>
<dbReference type="PANTHER" id="PTHR10434:SF11">
    <property type="entry name" value="1-ACYL-SN-GLYCEROL-3-PHOSPHATE ACYLTRANSFERASE"/>
    <property type="match status" value="1"/>
</dbReference>
<comment type="caution">
    <text evidence="4">The sequence shown here is derived from an EMBL/GenBank/DDBJ whole genome shotgun (WGS) entry which is preliminary data.</text>
</comment>
<accession>A0A1J5SRR9</accession>
<feature type="domain" description="Phospholipid/glycerol acyltransferase" evidence="3">
    <location>
        <begin position="40"/>
        <end position="152"/>
    </location>
</feature>
<dbReference type="Proteomes" id="UP000183403">
    <property type="component" value="Unassembled WGS sequence"/>
</dbReference>
<dbReference type="EMBL" id="MIYV01000020">
    <property type="protein sequence ID" value="OIR11210.1"/>
    <property type="molecule type" value="Genomic_DNA"/>
</dbReference>
<dbReference type="SMART" id="SM00563">
    <property type="entry name" value="PlsC"/>
    <property type="match status" value="1"/>
</dbReference>
<evidence type="ECO:0000256" key="2">
    <source>
        <dbReference type="ARBA" id="ARBA00023315"/>
    </source>
</evidence>
<reference evidence="4 5" key="1">
    <citation type="submission" date="2016-08" db="EMBL/GenBank/DDBJ databases">
        <title>New Insights into Marine Group III Euryarchaeota, from dark to light.</title>
        <authorList>
            <person name="Haro-Moreno J.M."/>
            <person name="Rodriguez-Valera F."/>
            <person name="Lopez-Garcia P."/>
            <person name="Moreira D."/>
            <person name="Martin-Cuadrado A.B."/>
        </authorList>
    </citation>
    <scope>NUCLEOTIDE SEQUENCE [LARGE SCALE GENOMIC DNA]</scope>
    <source>
        <strain evidence="4">CG-Epi6</strain>
    </source>
</reference>
<evidence type="ECO:0000256" key="1">
    <source>
        <dbReference type="ARBA" id="ARBA00022679"/>
    </source>
</evidence>
<name>A0A1J5SRR9_9ARCH</name>
<evidence type="ECO:0000313" key="5">
    <source>
        <dbReference type="Proteomes" id="UP000183403"/>
    </source>
</evidence>
<dbReference type="GO" id="GO:0006654">
    <property type="term" value="P:phosphatidic acid biosynthetic process"/>
    <property type="evidence" value="ECO:0007669"/>
    <property type="project" value="TreeGrafter"/>
</dbReference>
<keyword evidence="1" id="KW-0808">Transferase</keyword>
<dbReference type="PANTHER" id="PTHR10434">
    <property type="entry name" value="1-ACYL-SN-GLYCEROL-3-PHOSPHATE ACYLTRANSFERASE"/>
    <property type="match status" value="1"/>
</dbReference>
<organism evidence="4 5">
    <name type="scientific">Marine Group III euryarchaeote CG-Epi6</name>
    <dbReference type="NCBI Taxonomy" id="1889000"/>
    <lineage>
        <taxon>Archaea</taxon>
        <taxon>Methanobacteriati</taxon>
        <taxon>Thermoplasmatota</taxon>
        <taxon>Thermoplasmata</taxon>
        <taxon>Candidatus Thermoprofundales</taxon>
    </lineage>
</organism>
<keyword evidence="2" id="KW-0012">Acyltransferase</keyword>
<dbReference type="CDD" id="cd07989">
    <property type="entry name" value="LPLAT_AGPAT-like"/>
    <property type="match status" value="1"/>
</dbReference>
<protein>
    <recommendedName>
        <fullName evidence="3">Phospholipid/glycerol acyltransferase domain-containing protein</fullName>
    </recommendedName>
</protein>
<dbReference type="GO" id="GO:0003841">
    <property type="term" value="F:1-acylglycerol-3-phosphate O-acyltransferase activity"/>
    <property type="evidence" value="ECO:0007669"/>
    <property type="project" value="TreeGrafter"/>
</dbReference>
<dbReference type="AlphaFoldDB" id="A0A1J5SRR9"/>
<evidence type="ECO:0000259" key="3">
    <source>
        <dbReference type="SMART" id="SM00563"/>
    </source>
</evidence>
<proteinExistence type="predicted"/>
<dbReference type="SUPFAM" id="SSF69593">
    <property type="entry name" value="Glycerol-3-phosphate (1)-acyltransferase"/>
    <property type="match status" value="1"/>
</dbReference>
<gene>
    <name evidence="4" type="ORF">BEU03_00480</name>
</gene>
<dbReference type="GO" id="GO:0005886">
    <property type="term" value="C:plasma membrane"/>
    <property type="evidence" value="ECO:0007669"/>
    <property type="project" value="TreeGrafter"/>
</dbReference>
<dbReference type="InterPro" id="IPR002123">
    <property type="entry name" value="Plipid/glycerol_acylTrfase"/>
</dbReference>
<evidence type="ECO:0000313" key="4">
    <source>
        <dbReference type="EMBL" id="OIR11210.1"/>
    </source>
</evidence>
<dbReference type="Pfam" id="PF01553">
    <property type="entry name" value="Acyltransferase"/>
    <property type="match status" value="1"/>
</dbReference>